<keyword evidence="2" id="KW-1185">Reference proteome</keyword>
<dbReference type="InterPro" id="IPR025384">
    <property type="entry name" value="DUF4298"/>
</dbReference>
<dbReference type="AlphaFoldDB" id="A0A1H8IT83"/>
<sequence>MKIRNEKYEEQLARVIHMEEICDRVIEALLSKEDVYKNLKILKSQIQELKAYYEGPDWLEDFDADRRELFPKDLKRGILAEDTLYNLLYDVDKVLRIKGK</sequence>
<proteinExistence type="predicted"/>
<dbReference type="EMBL" id="FODF01000009">
    <property type="protein sequence ID" value="SEN71355.1"/>
    <property type="molecule type" value="Genomic_DNA"/>
</dbReference>
<evidence type="ECO:0000313" key="1">
    <source>
        <dbReference type="EMBL" id="SEN71355.1"/>
    </source>
</evidence>
<dbReference type="Proteomes" id="UP000199512">
    <property type="component" value="Unassembled WGS sequence"/>
</dbReference>
<gene>
    <name evidence="1" type="ORF">SAMN05216454_10914</name>
</gene>
<organism evidence="1 2">
    <name type="scientific">Peptostreptococcus russellii</name>
    <dbReference type="NCBI Taxonomy" id="215200"/>
    <lineage>
        <taxon>Bacteria</taxon>
        <taxon>Bacillati</taxon>
        <taxon>Bacillota</taxon>
        <taxon>Clostridia</taxon>
        <taxon>Peptostreptococcales</taxon>
        <taxon>Peptostreptococcaceae</taxon>
        <taxon>Peptostreptococcus</taxon>
    </lineage>
</organism>
<accession>A0A1H8IT83</accession>
<name>A0A1H8IT83_9FIRM</name>
<protein>
    <recommendedName>
        <fullName evidence="3">DUF4298 domain-containing protein</fullName>
    </recommendedName>
</protein>
<reference evidence="1 2" key="1">
    <citation type="submission" date="2016-10" db="EMBL/GenBank/DDBJ databases">
        <authorList>
            <person name="de Groot N.N."/>
        </authorList>
    </citation>
    <scope>NUCLEOTIDE SEQUENCE [LARGE SCALE GENOMIC DNA]</scope>
    <source>
        <strain evidence="1 2">Calf135</strain>
    </source>
</reference>
<evidence type="ECO:0000313" key="2">
    <source>
        <dbReference type="Proteomes" id="UP000199512"/>
    </source>
</evidence>
<dbReference type="STRING" id="215200.SAMN05216454_10914"/>
<dbReference type="OrthoDB" id="80787at2"/>
<dbReference type="RefSeq" id="WP_091975716.1">
    <property type="nucleotide sequence ID" value="NZ_FODF01000009.1"/>
</dbReference>
<evidence type="ECO:0008006" key="3">
    <source>
        <dbReference type="Google" id="ProtNLM"/>
    </source>
</evidence>
<dbReference type="Pfam" id="PF14131">
    <property type="entry name" value="DUF4298"/>
    <property type="match status" value="1"/>
</dbReference>